<dbReference type="EMBL" id="NRRL01000219">
    <property type="protein sequence ID" value="MBK1671553.1"/>
    <property type="molecule type" value="Genomic_DNA"/>
</dbReference>
<organism evidence="2 3">
    <name type="scientific">Rhodovibrio sodomensis</name>
    <dbReference type="NCBI Taxonomy" id="1088"/>
    <lineage>
        <taxon>Bacteria</taxon>
        <taxon>Pseudomonadati</taxon>
        <taxon>Pseudomonadota</taxon>
        <taxon>Alphaproteobacteria</taxon>
        <taxon>Rhodospirillales</taxon>
        <taxon>Rhodovibrionaceae</taxon>
        <taxon>Rhodovibrio</taxon>
    </lineage>
</organism>
<comment type="caution">
    <text evidence="2">The sequence shown here is derived from an EMBL/GenBank/DDBJ whole genome shotgun (WGS) entry which is preliminary data.</text>
</comment>
<gene>
    <name evidence="2" type="ORF">CKO28_26500</name>
</gene>
<dbReference type="Proteomes" id="UP001296873">
    <property type="component" value="Unassembled WGS sequence"/>
</dbReference>
<protein>
    <recommendedName>
        <fullName evidence="4">Transglycosylase SLT domain-containing protein</fullName>
    </recommendedName>
</protein>
<evidence type="ECO:0000256" key="1">
    <source>
        <dbReference type="SAM" id="SignalP"/>
    </source>
</evidence>
<accession>A0ABS1DPY5</accession>
<feature type="chain" id="PRO_5046148507" description="Transglycosylase SLT domain-containing protein" evidence="1">
    <location>
        <begin position="33"/>
        <end position="216"/>
    </location>
</feature>
<evidence type="ECO:0000313" key="2">
    <source>
        <dbReference type="EMBL" id="MBK1671553.1"/>
    </source>
</evidence>
<feature type="signal peptide" evidence="1">
    <location>
        <begin position="1"/>
        <end position="32"/>
    </location>
</feature>
<dbReference type="InterPro" id="IPR023346">
    <property type="entry name" value="Lysozyme-like_dom_sf"/>
</dbReference>
<dbReference type="RefSeq" id="WP_200344568.1">
    <property type="nucleotide sequence ID" value="NZ_NRRL01000219.1"/>
</dbReference>
<name>A0ABS1DPY5_9PROT</name>
<keyword evidence="1" id="KW-0732">Signal</keyword>
<proteinExistence type="predicted"/>
<reference evidence="2 3" key="1">
    <citation type="journal article" date="2020" name="Microorganisms">
        <title>Osmotic Adaptation and Compatible Solute Biosynthesis of Phototrophic Bacteria as Revealed from Genome Analyses.</title>
        <authorList>
            <person name="Imhoff J.F."/>
            <person name="Rahn T."/>
            <person name="Kunzel S."/>
            <person name="Keller A."/>
            <person name="Neulinger S.C."/>
        </authorList>
    </citation>
    <scope>NUCLEOTIDE SEQUENCE [LARGE SCALE GENOMIC DNA]</scope>
    <source>
        <strain evidence="2 3">DSM 9895</strain>
    </source>
</reference>
<keyword evidence="3" id="KW-1185">Reference proteome</keyword>
<evidence type="ECO:0008006" key="4">
    <source>
        <dbReference type="Google" id="ProtNLM"/>
    </source>
</evidence>
<sequence>MSRRCPAVTRLAAAGLLVASLLAVLAAAPARADSAPGGDAWAVCAAATDAAEAIRPDLPAHLLGALAKVESGRWHAGSKARLAWPWTVMAEGRGRYLPSRAAAVAEVRELQARGVTNIDVGCMQVNLHWHGQAFDSLQQAFDPAYNVAYAAAFLLDLRASENSWTKAIGVYHSRTPKFSGPYRSKVFRHWRAEKQAAVAARIAERDDAAAAVPSDG</sequence>
<dbReference type="SUPFAM" id="SSF53955">
    <property type="entry name" value="Lysozyme-like"/>
    <property type="match status" value="1"/>
</dbReference>
<evidence type="ECO:0000313" key="3">
    <source>
        <dbReference type="Proteomes" id="UP001296873"/>
    </source>
</evidence>